<feature type="region of interest" description="Disordered" evidence="1">
    <location>
        <begin position="466"/>
        <end position="487"/>
    </location>
</feature>
<evidence type="ECO:0000256" key="1">
    <source>
        <dbReference type="SAM" id="MobiDB-lite"/>
    </source>
</evidence>
<keyword evidence="2" id="KW-1185">Reference proteome</keyword>
<name>A0AA85K6X5_TRIRE</name>
<dbReference type="AlphaFoldDB" id="A0AA85K6X5"/>
<evidence type="ECO:0000313" key="2">
    <source>
        <dbReference type="Proteomes" id="UP000050795"/>
    </source>
</evidence>
<dbReference type="WBParaSite" id="TREG1_77110.1">
    <property type="protein sequence ID" value="TREG1_77110.1"/>
    <property type="gene ID" value="TREG1_77110"/>
</dbReference>
<feature type="compositionally biased region" description="Polar residues" evidence="1">
    <location>
        <begin position="132"/>
        <end position="156"/>
    </location>
</feature>
<sequence>METSEPSCMVLSSEYEENVNRKSPCSANCCNSIKDSDVLQHSNENELSDHYAEIYSPADSLSSSESVEIPCDIPDGPMYHDLAAYINSVVVASTKQSSSSTSSNHMDSKLQVYPNASDANELQSYPEIVSDTPANIDTTDATNNRTQISQNDTDLSSCPPIEQIDVVQNSAEQTGGDVFTDFCEDDFADFVSNGPADENWATFTDERIDNVDSKVSNAPDVINTESCAEEDNDSEDFGEFTQCTPNVVAVPPTTVEIPSDCRLSNERQTSTPGILERLLLKLEPSLDKAFGQHFINPHVSEDLKSAHGSIEIGQEACSGEQPSSKEVSPSSTRLNHRIWNRLCSPDRLPEVHQQWWKSPIFMTYLNAIDVNAQNAIPAFASQLRLLEPVRLTSHNYLNKNNTLTNGGCHTQGNNEQHSVLSANNNSNSAKSFNFKADNDQVYKNNNDNSNGKITEYLDLDFFETRKSQQNSRSPFNGGERSGGDDSKHLKLSDLEAELSAYTIPPPTNCQPPPPLVADLKLLEMGNKRSKLSESVRSTLKRLPIINYMRSKRLMFPVQQQQSQQQQPQNSPQ</sequence>
<feature type="region of interest" description="Disordered" evidence="1">
    <location>
        <begin position="127"/>
        <end position="158"/>
    </location>
</feature>
<organism evidence="2 3">
    <name type="scientific">Trichobilharzia regenti</name>
    <name type="common">Nasal bird schistosome</name>
    <dbReference type="NCBI Taxonomy" id="157069"/>
    <lineage>
        <taxon>Eukaryota</taxon>
        <taxon>Metazoa</taxon>
        <taxon>Spiralia</taxon>
        <taxon>Lophotrochozoa</taxon>
        <taxon>Platyhelminthes</taxon>
        <taxon>Trematoda</taxon>
        <taxon>Digenea</taxon>
        <taxon>Strigeidida</taxon>
        <taxon>Schistosomatoidea</taxon>
        <taxon>Schistosomatidae</taxon>
        <taxon>Trichobilharzia</taxon>
    </lineage>
</organism>
<dbReference type="Proteomes" id="UP000050795">
    <property type="component" value="Unassembled WGS sequence"/>
</dbReference>
<dbReference type="WBParaSite" id="TREG1_77110.2">
    <property type="protein sequence ID" value="TREG1_77110.2"/>
    <property type="gene ID" value="TREG1_77110"/>
</dbReference>
<reference evidence="2" key="1">
    <citation type="submission" date="2022-06" db="EMBL/GenBank/DDBJ databases">
        <authorList>
            <person name="Berger JAMES D."/>
            <person name="Berger JAMES D."/>
        </authorList>
    </citation>
    <scope>NUCLEOTIDE SEQUENCE [LARGE SCALE GENOMIC DNA]</scope>
</reference>
<accession>A0AA85K6X5</accession>
<evidence type="ECO:0000313" key="4">
    <source>
        <dbReference type="WBParaSite" id="TREG1_77110.2"/>
    </source>
</evidence>
<protein>
    <submittedName>
        <fullName evidence="3 4">Uncharacterized protein</fullName>
    </submittedName>
</protein>
<proteinExistence type="predicted"/>
<evidence type="ECO:0000313" key="3">
    <source>
        <dbReference type="WBParaSite" id="TREG1_77110.1"/>
    </source>
</evidence>
<reference evidence="3 4" key="2">
    <citation type="submission" date="2023-11" db="UniProtKB">
        <authorList>
            <consortium name="WormBaseParasite"/>
        </authorList>
    </citation>
    <scope>IDENTIFICATION</scope>
</reference>